<dbReference type="InterPro" id="IPR036322">
    <property type="entry name" value="WD40_repeat_dom_sf"/>
</dbReference>
<dbReference type="InterPro" id="IPR001680">
    <property type="entry name" value="WD40_rpt"/>
</dbReference>
<feature type="repeat" description="WD" evidence="4">
    <location>
        <begin position="466"/>
        <end position="505"/>
    </location>
</feature>
<dbReference type="SUPFAM" id="SSF50978">
    <property type="entry name" value="WD40 repeat-like"/>
    <property type="match status" value="1"/>
</dbReference>
<feature type="compositionally biased region" description="Low complexity" evidence="5">
    <location>
        <begin position="724"/>
        <end position="735"/>
    </location>
</feature>
<evidence type="ECO:0000256" key="2">
    <source>
        <dbReference type="ARBA" id="ARBA00022574"/>
    </source>
</evidence>
<dbReference type="Pfam" id="PF00400">
    <property type="entry name" value="WD40"/>
    <property type="match status" value="5"/>
</dbReference>
<evidence type="ECO:0000256" key="4">
    <source>
        <dbReference type="PROSITE-ProRule" id="PRU00221"/>
    </source>
</evidence>
<gene>
    <name evidence="7" type="ORF">SBRCBS47491_004083</name>
</gene>
<feature type="repeat" description="WD" evidence="4">
    <location>
        <begin position="341"/>
        <end position="384"/>
    </location>
</feature>
<dbReference type="PROSITE" id="PS50082">
    <property type="entry name" value="WD_REPEATS_2"/>
    <property type="match status" value="4"/>
</dbReference>
<feature type="compositionally biased region" description="Basic residues" evidence="5">
    <location>
        <begin position="598"/>
        <end position="609"/>
    </location>
</feature>
<accession>A0ABP0BKZ6</accession>
<dbReference type="PROSITE" id="PS50181">
    <property type="entry name" value="FBOX"/>
    <property type="match status" value="1"/>
</dbReference>
<dbReference type="EMBL" id="CAWUHC010000029">
    <property type="protein sequence ID" value="CAK7220125.1"/>
    <property type="molecule type" value="Genomic_DNA"/>
</dbReference>
<dbReference type="PANTHER" id="PTHR14604:SF4">
    <property type="entry name" value="F-BOX DOMAIN-CONTAINING PROTEIN"/>
    <property type="match status" value="1"/>
</dbReference>
<feature type="domain" description="F-box" evidence="6">
    <location>
        <begin position="84"/>
        <end position="130"/>
    </location>
</feature>
<dbReference type="InterPro" id="IPR001810">
    <property type="entry name" value="F-box_dom"/>
</dbReference>
<dbReference type="Pfam" id="PF12937">
    <property type="entry name" value="F-box-like"/>
    <property type="match status" value="1"/>
</dbReference>
<feature type="compositionally biased region" description="Polar residues" evidence="5">
    <location>
        <begin position="586"/>
        <end position="597"/>
    </location>
</feature>
<feature type="compositionally biased region" description="Low complexity" evidence="5">
    <location>
        <begin position="775"/>
        <end position="790"/>
    </location>
</feature>
<dbReference type="SMART" id="SM00320">
    <property type="entry name" value="WD40"/>
    <property type="match status" value="6"/>
</dbReference>
<reference evidence="7 8" key="1">
    <citation type="submission" date="2024-01" db="EMBL/GenBank/DDBJ databases">
        <authorList>
            <person name="Allen C."/>
            <person name="Tagirdzhanova G."/>
        </authorList>
    </citation>
    <scope>NUCLEOTIDE SEQUENCE [LARGE SCALE GENOMIC DNA]</scope>
</reference>
<keyword evidence="3" id="KW-0677">Repeat</keyword>
<proteinExistence type="inferred from homology"/>
<evidence type="ECO:0000256" key="1">
    <source>
        <dbReference type="ARBA" id="ARBA00007968"/>
    </source>
</evidence>
<keyword evidence="2 4" id="KW-0853">WD repeat</keyword>
<dbReference type="PROSITE" id="PS00678">
    <property type="entry name" value="WD_REPEATS_1"/>
    <property type="match status" value="1"/>
</dbReference>
<organism evidence="7 8">
    <name type="scientific">Sporothrix bragantina</name>
    <dbReference type="NCBI Taxonomy" id="671064"/>
    <lineage>
        <taxon>Eukaryota</taxon>
        <taxon>Fungi</taxon>
        <taxon>Dikarya</taxon>
        <taxon>Ascomycota</taxon>
        <taxon>Pezizomycotina</taxon>
        <taxon>Sordariomycetes</taxon>
        <taxon>Sordariomycetidae</taxon>
        <taxon>Ophiostomatales</taxon>
        <taxon>Ophiostomataceae</taxon>
        <taxon>Sporothrix</taxon>
    </lineage>
</organism>
<feature type="region of interest" description="Disordered" evidence="5">
    <location>
        <begin position="586"/>
        <end position="645"/>
    </location>
</feature>
<dbReference type="PANTHER" id="PTHR14604">
    <property type="entry name" value="WD40 REPEAT PF20"/>
    <property type="match status" value="1"/>
</dbReference>
<feature type="repeat" description="WD" evidence="4">
    <location>
        <begin position="506"/>
        <end position="545"/>
    </location>
</feature>
<comment type="caution">
    <text evidence="7">The sequence shown here is derived from an EMBL/GenBank/DDBJ whole genome shotgun (WGS) entry which is preliminary data.</text>
</comment>
<comment type="similarity">
    <text evidence="1">Belongs to the WD repeat MET30/SCONB/SCON-2 family.</text>
</comment>
<feature type="region of interest" description="Disordered" evidence="5">
    <location>
        <begin position="1"/>
        <end position="20"/>
    </location>
</feature>
<dbReference type="Gene3D" id="2.130.10.10">
    <property type="entry name" value="YVTN repeat-like/Quinoprotein amine dehydrogenase"/>
    <property type="match status" value="2"/>
</dbReference>
<dbReference type="InterPro" id="IPR019775">
    <property type="entry name" value="WD40_repeat_CS"/>
</dbReference>
<evidence type="ECO:0000256" key="3">
    <source>
        <dbReference type="ARBA" id="ARBA00022737"/>
    </source>
</evidence>
<dbReference type="InterPro" id="IPR050995">
    <property type="entry name" value="WD-F-box_domain-protein"/>
</dbReference>
<dbReference type="CDD" id="cd00200">
    <property type="entry name" value="WD40"/>
    <property type="match status" value="1"/>
</dbReference>
<evidence type="ECO:0000256" key="5">
    <source>
        <dbReference type="SAM" id="MobiDB-lite"/>
    </source>
</evidence>
<dbReference type="Proteomes" id="UP001642406">
    <property type="component" value="Unassembled WGS sequence"/>
</dbReference>
<feature type="region of interest" description="Disordered" evidence="5">
    <location>
        <begin position="724"/>
        <end position="792"/>
    </location>
</feature>
<evidence type="ECO:0000313" key="7">
    <source>
        <dbReference type="EMBL" id="CAK7220125.1"/>
    </source>
</evidence>
<keyword evidence="8" id="KW-1185">Reference proteome</keyword>
<feature type="compositionally biased region" description="Low complexity" evidence="5">
    <location>
        <begin position="747"/>
        <end position="766"/>
    </location>
</feature>
<sequence length="1053" mass="113384">MDPFQAQQPDEGYSEDPLSASGSLAVTAKTTSGDADAGLPVAISRHISSLSVAAKIELTEALLQSLPTSAIAQIVEKLSPRLYIDFIRYLPAEICLNILGYLDPLSLISVARSCRAWYGLSMDRKLWQRLYYLEGWKTVSSELQRWEEIINRDRPVPYEGGHLSKRRAISSSRRADGDRDHVMLDADRQWKSDMTAVDSVVQDGLTLSPVQTRDGDVPSAVTSFSSTSSSSRKGKQRADSPGASRASSGLPTPTLWMWDPAADKYRINWKHLYTLRRRLEANWEQGKYTNFQFPHPDYPNEAHGECIYTIQFNADYLVSGSRDRTIRIWNLHTRRLARRPLVGHRGSVLCLQFDSDPEEDLIVSGSSDSNVILWRFSTGEIIQRLHRAHREPVLNVKFDKNILVTCSKDKTIKVFNRRPLNPGDLGYAPGDDKGVVNPVGISVKRYGYDDINHLPVKPPYTMIGSLEGHSAAVNAVQIYGREIISASGDRNVKIWDWPNQQCIRTLVGHSKGIACVQYDGRRIVSGSSDNEVKVFDRRTSLEVASLRRHSNLVRTVQAGFGDLPYSADEDEKAAARMDQRYLEAVQNGTLSVNPTPSQRHRRRNGGHRAHGNDDEDDDNGTLRPENIRFTGAKLPPGGGGGQYGRIVSGSYDTTIIIWRRDKRGVWKDQHHLKQEEAAAAAATAATATNAQRAARRAAAAAAAVQNEATGTGGQPLTQAALGALQNQQQQQAAAQAEHHTGAPTPTPATAQQQPAQASAAAPPASAMHVDLPDVGSSSAPSAPAGQTTPANSHPQLARLIDDLIAQGVHALQQALSTYPALLEMQSTLQAAIDRHPSPFVRSQLRQAVSTALVRAQISQARTANPTTSTAAGTGGAASSSATQQTQTGGAVGQPESGIVPPPVTPTVVSTTPGQQQHGWPNNVTGTAAGMPPTTAIAPHTASLAAIENQQQVVVPPAQPQVPPAAAGAVPPAHAQAAAGAAAVAAAAVAAGPPPHHPHMHAGDDQSNPARVFKLQFDARRIICCSQTAVIVGWDFCNGDPELEEAARFFGTVE</sequence>
<dbReference type="PROSITE" id="PS50294">
    <property type="entry name" value="WD_REPEATS_REGION"/>
    <property type="match status" value="3"/>
</dbReference>
<feature type="compositionally biased region" description="Low complexity" evidence="5">
    <location>
        <begin position="866"/>
        <end position="888"/>
    </location>
</feature>
<feature type="region of interest" description="Disordered" evidence="5">
    <location>
        <begin position="859"/>
        <end position="918"/>
    </location>
</feature>
<dbReference type="Gene3D" id="1.20.1280.50">
    <property type="match status" value="1"/>
</dbReference>
<feature type="compositionally biased region" description="Low complexity" evidence="5">
    <location>
        <begin position="222"/>
        <end position="231"/>
    </location>
</feature>
<feature type="region of interest" description="Disordered" evidence="5">
    <location>
        <begin position="207"/>
        <end position="249"/>
    </location>
</feature>
<dbReference type="InterPro" id="IPR015943">
    <property type="entry name" value="WD40/YVTN_repeat-like_dom_sf"/>
</dbReference>
<dbReference type="InterPro" id="IPR020472">
    <property type="entry name" value="WD40_PAC1"/>
</dbReference>
<evidence type="ECO:0000259" key="6">
    <source>
        <dbReference type="PROSITE" id="PS50181"/>
    </source>
</evidence>
<dbReference type="SUPFAM" id="SSF81383">
    <property type="entry name" value="F-box domain"/>
    <property type="match status" value="1"/>
</dbReference>
<protein>
    <recommendedName>
        <fullName evidence="6">F-box domain-containing protein</fullName>
    </recommendedName>
</protein>
<feature type="repeat" description="WD" evidence="4">
    <location>
        <begin position="300"/>
        <end position="339"/>
    </location>
</feature>
<dbReference type="InterPro" id="IPR036047">
    <property type="entry name" value="F-box-like_dom_sf"/>
</dbReference>
<evidence type="ECO:0000313" key="8">
    <source>
        <dbReference type="Proteomes" id="UP001642406"/>
    </source>
</evidence>
<dbReference type="PRINTS" id="PR00320">
    <property type="entry name" value="GPROTEINBRPT"/>
</dbReference>
<name>A0ABP0BKZ6_9PEZI</name>